<dbReference type="EC" id="6.5.1.1" evidence="2"/>
<dbReference type="CDD" id="cd04861">
    <property type="entry name" value="LigD_Pol_like"/>
    <property type="match status" value="1"/>
</dbReference>
<accession>A0A941EZG2</accession>
<comment type="caution">
    <text evidence="2">The sequence shown here is derived from an EMBL/GenBank/DDBJ whole genome shotgun (WGS) entry which is preliminary data.</text>
</comment>
<dbReference type="Gene3D" id="3.90.920.10">
    <property type="entry name" value="DNA primase, PRIM domain"/>
    <property type="match status" value="1"/>
</dbReference>
<dbReference type="PANTHER" id="PTHR42705:SF2">
    <property type="entry name" value="BIFUNCTIONAL NON-HOMOLOGOUS END JOINING PROTEIN LIGD"/>
    <property type="match status" value="1"/>
</dbReference>
<evidence type="ECO:0000313" key="2">
    <source>
        <dbReference type="EMBL" id="MBR7838059.1"/>
    </source>
</evidence>
<dbReference type="Pfam" id="PF21686">
    <property type="entry name" value="LigD_Prim-Pol"/>
    <property type="match status" value="1"/>
</dbReference>
<evidence type="ECO:0000313" key="3">
    <source>
        <dbReference type="Proteomes" id="UP000675781"/>
    </source>
</evidence>
<dbReference type="Proteomes" id="UP000675781">
    <property type="component" value="Unassembled WGS sequence"/>
</dbReference>
<sequence length="283" mass="31108">MPERMVTQVGERRLTVSHLDKPLWPEFSKAQVLDYYLRVADVLLPHLRDRPASFLRTPDGPEGPRFFTHSAPPGLPKWIRTVPKGHREHVAVDDTETLIAVANAYCVEIHVPQWSAATGPDLHDQIVFDLDPGEGADIATCCEVALLLRGLLTADGFACFPTTTGGVGLHLYIALDPPWLVEDALAYAKSLAQRLSADHRRLITHVRGPKARAGGKVLVDWAQNHSRATTSVPYTLRAREGAPAVATPLAWPEVEHADAGRLDFTPAEVLERIEKLGDLTIPE</sequence>
<proteinExistence type="predicted"/>
<dbReference type="GO" id="GO:0003910">
    <property type="term" value="F:DNA ligase (ATP) activity"/>
    <property type="evidence" value="ECO:0007669"/>
    <property type="project" value="UniProtKB-EC"/>
</dbReference>
<dbReference type="InterPro" id="IPR052171">
    <property type="entry name" value="NHEJ_LigD"/>
</dbReference>
<dbReference type="PANTHER" id="PTHR42705">
    <property type="entry name" value="BIFUNCTIONAL NON-HOMOLOGOUS END JOINING PROTEIN LIGD"/>
    <property type="match status" value="1"/>
</dbReference>
<dbReference type="RefSeq" id="WP_212532521.1">
    <property type="nucleotide sequence ID" value="NZ_JAGSOG010000253.1"/>
</dbReference>
<name>A0A941EZG2_9ACTN</name>
<keyword evidence="3" id="KW-1185">Reference proteome</keyword>
<keyword evidence="2" id="KW-0436">Ligase</keyword>
<protein>
    <submittedName>
        <fullName evidence="2">Non-homologous end-joining DNA ligase</fullName>
        <ecNumber evidence="2">6.5.1.1</ecNumber>
    </submittedName>
</protein>
<evidence type="ECO:0000259" key="1">
    <source>
        <dbReference type="Pfam" id="PF21686"/>
    </source>
</evidence>
<feature type="domain" description="DNA ligase D polymerase" evidence="1">
    <location>
        <begin position="29"/>
        <end position="279"/>
    </location>
</feature>
<reference evidence="2" key="1">
    <citation type="submission" date="2021-04" db="EMBL/GenBank/DDBJ databases">
        <title>Genome based classification of Actinospica acidithermotolerans sp. nov., an actinobacterium isolated from an Indonesian hot spring.</title>
        <authorList>
            <person name="Kusuma A.B."/>
            <person name="Putra K.E."/>
            <person name="Nafisah S."/>
            <person name="Loh J."/>
            <person name="Nouioui I."/>
            <person name="Goodfellow M."/>
        </authorList>
    </citation>
    <scope>NUCLEOTIDE SEQUENCE</scope>
    <source>
        <strain evidence="2">CSCA 57</strain>
    </source>
</reference>
<dbReference type="InterPro" id="IPR014145">
    <property type="entry name" value="LigD_pol_dom"/>
</dbReference>
<dbReference type="NCBIfam" id="TIGR02778">
    <property type="entry name" value="ligD_pol"/>
    <property type="match status" value="1"/>
</dbReference>
<organism evidence="2 3">
    <name type="scientific">Actinospica durhamensis</name>
    <dbReference type="NCBI Taxonomy" id="1508375"/>
    <lineage>
        <taxon>Bacteria</taxon>
        <taxon>Bacillati</taxon>
        <taxon>Actinomycetota</taxon>
        <taxon>Actinomycetes</taxon>
        <taxon>Catenulisporales</taxon>
        <taxon>Actinospicaceae</taxon>
        <taxon>Actinospica</taxon>
    </lineage>
</organism>
<dbReference type="EMBL" id="JAGSOG010000253">
    <property type="protein sequence ID" value="MBR7838059.1"/>
    <property type="molecule type" value="Genomic_DNA"/>
</dbReference>
<dbReference type="AlphaFoldDB" id="A0A941EZG2"/>
<gene>
    <name evidence="2" type="primary">ligD</name>
    <name evidence="2" type="ORF">KDL01_32600</name>
</gene>